<evidence type="ECO:0000313" key="3">
    <source>
        <dbReference type="EMBL" id="REK86252.1"/>
    </source>
</evidence>
<dbReference type="AlphaFoldDB" id="A0A371PUV3"/>
<name>A0A371PUV3_STRIH</name>
<comment type="caution">
    <text evidence="3">The sequence shown here is derived from an EMBL/GenBank/DDBJ whole genome shotgun (WGS) entry which is preliminary data.</text>
</comment>
<evidence type="ECO:0000256" key="2">
    <source>
        <dbReference type="SAM" id="Phobius"/>
    </source>
</evidence>
<accession>A0A371PUV3</accession>
<feature type="region of interest" description="Disordered" evidence="1">
    <location>
        <begin position="161"/>
        <end position="186"/>
    </location>
</feature>
<keyword evidence="4" id="KW-1185">Reference proteome</keyword>
<reference evidence="3 4" key="1">
    <citation type="submission" date="2018-08" db="EMBL/GenBank/DDBJ databases">
        <title>Streptomyces NEAU-D10 sp. nov., a novel Actinomycete isolated from soil.</title>
        <authorList>
            <person name="Jin L."/>
        </authorList>
    </citation>
    <scope>NUCLEOTIDE SEQUENCE [LARGE SCALE GENOMIC DNA]</scope>
    <source>
        <strain evidence="3 4">NEAU-D10</strain>
    </source>
</reference>
<dbReference type="RefSeq" id="WP_128510892.1">
    <property type="nucleotide sequence ID" value="NZ_QUAC01000310.1"/>
</dbReference>
<evidence type="ECO:0000313" key="4">
    <source>
        <dbReference type="Proteomes" id="UP000262477"/>
    </source>
</evidence>
<protein>
    <submittedName>
        <fullName evidence="3">DUF4231 domain-containing protein</fullName>
    </submittedName>
</protein>
<sequence>MRVSWRGFRAPAVEEFLEAADGQLEIAAERYVQQMRHFYDVRARWHRRGYRTSGIIVIGVGALLPLLATASYPHKQLIVSLAGVTVSAVTALRSFYRFDQSWILLRNTEIAISEAYLNWKLTRSEEEQAPHDIDPAERAAATRGLIDAVMRIRRDEADSYFNELPTPQPGADVHISIPPPHTRRRA</sequence>
<dbReference type="OrthoDB" id="3365037at2"/>
<dbReference type="InterPro" id="IPR025325">
    <property type="entry name" value="DUF4231"/>
</dbReference>
<dbReference type="NCBIfam" id="NF033634">
    <property type="entry name" value="SLATT_1"/>
    <property type="match status" value="1"/>
</dbReference>
<feature type="transmembrane region" description="Helical" evidence="2">
    <location>
        <begin position="78"/>
        <end position="96"/>
    </location>
</feature>
<dbReference type="Pfam" id="PF14015">
    <property type="entry name" value="DUF4231"/>
    <property type="match status" value="1"/>
</dbReference>
<dbReference type="Proteomes" id="UP000262477">
    <property type="component" value="Unassembled WGS sequence"/>
</dbReference>
<keyword evidence="2" id="KW-0812">Transmembrane</keyword>
<evidence type="ECO:0000256" key="1">
    <source>
        <dbReference type="SAM" id="MobiDB-lite"/>
    </source>
</evidence>
<feature type="transmembrane region" description="Helical" evidence="2">
    <location>
        <begin position="52"/>
        <end position="72"/>
    </location>
</feature>
<gene>
    <name evidence="3" type="ORF">DY245_33465</name>
</gene>
<dbReference type="EMBL" id="QUAC01000310">
    <property type="protein sequence ID" value="REK86252.1"/>
    <property type="molecule type" value="Genomic_DNA"/>
</dbReference>
<keyword evidence="2" id="KW-1133">Transmembrane helix</keyword>
<proteinExistence type="predicted"/>
<keyword evidence="2" id="KW-0472">Membrane</keyword>
<organism evidence="3 4">
    <name type="scientific">Streptomyces inhibens</name>
    <dbReference type="NCBI Taxonomy" id="2293571"/>
    <lineage>
        <taxon>Bacteria</taxon>
        <taxon>Bacillati</taxon>
        <taxon>Actinomycetota</taxon>
        <taxon>Actinomycetes</taxon>
        <taxon>Kitasatosporales</taxon>
        <taxon>Streptomycetaceae</taxon>
        <taxon>Streptomyces</taxon>
    </lineage>
</organism>